<dbReference type="GeneID" id="108743912"/>
<feature type="transmembrane region" description="Helical" evidence="1">
    <location>
        <begin position="192"/>
        <end position="215"/>
    </location>
</feature>
<dbReference type="AlphaFoldDB" id="A0A7F5RIU4"/>
<dbReference type="InParanoid" id="A0A7F5RIU4"/>
<dbReference type="KEGG" id="apln:108743912"/>
<feature type="transmembrane region" description="Helical" evidence="1">
    <location>
        <begin position="125"/>
        <end position="147"/>
    </location>
</feature>
<dbReference type="Proteomes" id="UP000192223">
    <property type="component" value="Unplaced"/>
</dbReference>
<feature type="transmembrane region" description="Helical" evidence="1">
    <location>
        <begin position="159"/>
        <end position="180"/>
    </location>
</feature>
<keyword evidence="1" id="KW-0472">Membrane</keyword>
<feature type="transmembrane region" description="Helical" evidence="1">
    <location>
        <begin position="61"/>
        <end position="82"/>
    </location>
</feature>
<reference evidence="3" key="1">
    <citation type="submission" date="2025-08" db="UniProtKB">
        <authorList>
            <consortium name="RefSeq"/>
        </authorList>
    </citation>
    <scope>IDENTIFICATION</scope>
    <source>
        <tissue evidence="3">Entire body</tissue>
    </source>
</reference>
<keyword evidence="1" id="KW-0812">Transmembrane</keyword>
<keyword evidence="2" id="KW-1185">Reference proteome</keyword>
<evidence type="ECO:0000313" key="3">
    <source>
        <dbReference type="RefSeq" id="XP_025835785.1"/>
    </source>
</evidence>
<protein>
    <submittedName>
        <fullName evidence="3">Heparan-alpha-glucosaminide N-acetyltransferase-like</fullName>
    </submittedName>
</protein>
<organism evidence="2 3">
    <name type="scientific">Agrilus planipennis</name>
    <name type="common">Emerald ash borer</name>
    <name type="synonym">Agrilus marcopoli</name>
    <dbReference type="NCBI Taxonomy" id="224129"/>
    <lineage>
        <taxon>Eukaryota</taxon>
        <taxon>Metazoa</taxon>
        <taxon>Ecdysozoa</taxon>
        <taxon>Arthropoda</taxon>
        <taxon>Hexapoda</taxon>
        <taxon>Insecta</taxon>
        <taxon>Pterygota</taxon>
        <taxon>Neoptera</taxon>
        <taxon>Endopterygota</taxon>
        <taxon>Coleoptera</taxon>
        <taxon>Polyphaga</taxon>
        <taxon>Elateriformia</taxon>
        <taxon>Buprestoidea</taxon>
        <taxon>Buprestidae</taxon>
        <taxon>Agrilinae</taxon>
        <taxon>Agrilus</taxon>
    </lineage>
</organism>
<gene>
    <name evidence="3" type="primary">LOC108743912</name>
</gene>
<feature type="transmembrane region" description="Helical" evidence="1">
    <location>
        <begin position="94"/>
        <end position="113"/>
    </location>
</feature>
<proteinExistence type="predicted"/>
<feature type="non-terminal residue" evidence="3">
    <location>
        <position position="1"/>
    </location>
</feature>
<name>A0A7F5RIU4_AGRPL</name>
<evidence type="ECO:0000313" key="2">
    <source>
        <dbReference type="Proteomes" id="UP000192223"/>
    </source>
</evidence>
<dbReference type="PANTHER" id="PTHR31061">
    <property type="entry name" value="LD22376P"/>
    <property type="match status" value="1"/>
</dbReference>
<accession>A0A7F5RIU4</accession>
<dbReference type="PANTHER" id="PTHR31061:SF24">
    <property type="entry name" value="LD22376P"/>
    <property type="match status" value="1"/>
</dbReference>
<sequence length="223" mass="25026">NLIYLLRGYLGPGGLHENAEFFNCTGGASGHIDRSILGDHMYQKAEVKEIYQSKNVEPEGLLGFFTSILHVVIGAQAGVTLQTFKDHTERLKRWFSWGAILAFIGGGLCGFSKEGGLIPINKQLWSTSFVFVTCGSSFLLLCTLYFLIDVKKVWNGKPFSFCGMNAILLYVGHNLSYSIFPIRWIPPGGLNNYFITLTENVWGVSMWILVAYCCYKMKYFLTV</sequence>
<dbReference type="OrthoDB" id="2149840at2759"/>
<dbReference type="RefSeq" id="XP_025835785.1">
    <property type="nucleotide sequence ID" value="XM_025980000.1"/>
</dbReference>
<keyword evidence="1" id="KW-1133">Transmembrane helix</keyword>
<evidence type="ECO:0000256" key="1">
    <source>
        <dbReference type="SAM" id="Phobius"/>
    </source>
</evidence>